<feature type="region of interest" description="Disordered" evidence="1">
    <location>
        <begin position="1"/>
        <end position="71"/>
    </location>
</feature>
<feature type="compositionally biased region" description="Basic and acidic residues" evidence="1">
    <location>
        <begin position="29"/>
        <end position="53"/>
    </location>
</feature>
<dbReference type="EMBL" id="LR796157">
    <property type="protein sequence ID" value="CAB4122190.1"/>
    <property type="molecule type" value="Genomic_DNA"/>
</dbReference>
<name>A0A6J5KPZ3_9CAUD</name>
<accession>A0A6J5KPZ3</accession>
<protein>
    <submittedName>
        <fullName evidence="2">Uncharacterized protein</fullName>
    </submittedName>
</protein>
<reference evidence="2" key="1">
    <citation type="submission" date="2020-04" db="EMBL/GenBank/DDBJ databases">
        <authorList>
            <person name="Chiriac C."/>
            <person name="Salcher M."/>
            <person name="Ghai R."/>
            <person name="Kavagutti S V."/>
        </authorList>
    </citation>
    <scope>NUCLEOTIDE SEQUENCE</scope>
</reference>
<sequence length="71" mass="8301">MAKKKEYNENNDKPQDKDSTKNLTPKGKKAFEKADKKQPKSAKKNMDKDKAWDDNEIEEISKKPGMFKKKK</sequence>
<feature type="compositionally biased region" description="Basic and acidic residues" evidence="1">
    <location>
        <begin position="1"/>
        <end position="20"/>
    </location>
</feature>
<proteinExistence type="predicted"/>
<gene>
    <name evidence="2" type="ORF">UFOVP27_95</name>
</gene>
<organism evidence="2">
    <name type="scientific">uncultured Caudovirales phage</name>
    <dbReference type="NCBI Taxonomy" id="2100421"/>
    <lineage>
        <taxon>Viruses</taxon>
        <taxon>Duplodnaviria</taxon>
        <taxon>Heunggongvirae</taxon>
        <taxon>Uroviricota</taxon>
        <taxon>Caudoviricetes</taxon>
        <taxon>Peduoviridae</taxon>
        <taxon>Maltschvirus</taxon>
        <taxon>Maltschvirus maltsch</taxon>
    </lineage>
</organism>
<evidence type="ECO:0000256" key="1">
    <source>
        <dbReference type="SAM" id="MobiDB-lite"/>
    </source>
</evidence>
<evidence type="ECO:0000313" key="2">
    <source>
        <dbReference type="EMBL" id="CAB4122190.1"/>
    </source>
</evidence>